<dbReference type="Pfam" id="PF00903">
    <property type="entry name" value="Glyoxalase"/>
    <property type="match status" value="1"/>
</dbReference>
<dbReference type="RefSeq" id="WP_268875827.1">
    <property type="nucleotide sequence ID" value="NZ_FWFO01000001.1"/>
</dbReference>
<sequence>MENGRGSSNGVLRVSHLNIVARDVDRLAEFYRRVFGCQDLRPPRELSGKAVDRGIGLRGAKIRSVWLSLPGAVDMFLELFEFAAYEDRPAGSANSAGYAHVAFEVEDLQAAHEGILQAGGSALGEVTNLGSDETPYFAVYMRDPEGNIIELEGR</sequence>
<evidence type="ECO:0000256" key="1">
    <source>
        <dbReference type="ARBA" id="ARBA00022723"/>
    </source>
</evidence>
<reference evidence="3 4" key="1">
    <citation type="submission" date="2017-03" db="EMBL/GenBank/DDBJ databases">
        <authorList>
            <person name="Afonso C.L."/>
            <person name="Miller P.J."/>
            <person name="Scott M.A."/>
            <person name="Spackman E."/>
            <person name="Goraichik I."/>
            <person name="Dimitrov K.M."/>
            <person name="Suarez D.L."/>
            <person name="Swayne D.E."/>
        </authorList>
    </citation>
    <scope>NUCLEOTIDE SEQUENCE [LARGE SCALE GENOMIC DNA]</scope>
    <source>
        <strain evidence="3 4">CECT 7639</strain>
    </source>
</reference>
<dbReference type="PANTHER" id="PTHR43048">
    <property type="entry name" value="METHYLMALONYL-COA EPIMERASE"/>
    <property type="match status" value="1"/>
</dbReference>
<dbReference type="GO" id="GO:0046491">
    <property type="term" value="P:L-methylmalonyl-CoA metabolic process"/>
    <property type="evidence" value="ECO:0007669"/>
    <property type="project" value="TreeGrafter"/>
</dbReference>
<dbReference type="Gene3D" id="3.10.180.10">
    <property type="entry name" value="2,3-Dihydroxybiphenyl 1,2-Dioxygenase, domain 1"/>
    <property type="match status" value="1"/>
</dbReference>
<dbReference type="SUPFAM" id="SSF54593">
    <property type="entry name" value="Glyoxalase/Bleomycin resistance protein/Dihydroxybiphenyl dioxygenase"/>
    <property type="match status" value="1"/>
</dbReference>
<dbReference type="InterPro" id="IPR004360">
    <property type="entry name" value="Glyas_Fos-R_dOase_dom"/>
</dbReference>
<organism evidence="3 4">
    <name type="scientific">Falsiruegeria litorea R37</name>
    <dbReference type="NCBI Taxonomy" id="1200284"/>
    <lineage>
        <taxon>Bacteria</taxon>
        <taxon>Pseudomonadati</taxon>
        <taxon>Pseudomonadota</taxon>
        <taxon>Alphaproteobacteria</taxon>
        <taxon>Rhodobacterales</taxon>
        <taxon>Roseobacteraceae</taxon>
        <taxon>Falsiruegeria</taxon>
    </lineage>
</organism>
<dbReference type="GO" id="GO:0004493">
    <property type="term" value="F:methylmalonyl-CoA epimerase activity"/>
    <property type="evidence" value="ECO:0007669"/>
    <property type="project" value="TreeGrafter"/>
</dbReference>
<dbReference type="GO" id="GO:0046872">
    <property type="term" value="F:metal ion binding"/>
    <property type="evidence" value="ECO:0007669"/>
    <property type="project" value="UniProtKB-KW"/>
</dbReference>
<keyword evidence="1" id="KW-0479">Metal-binding</keyword>
<dbReference type="Proteomes" id="UP000193077">
    <property type="component" value="Unassembled WGS sequence"/>
</dbReference>
<feature type="domain" description="VOC" evidence="2">
    <location>
        <begin position="13"/>
        <end position="154"/>
    </location>
</feature>
<evidence type="ECO:0000259" key="2">
    <source>
        <dbReference type="PROSITE" id="PS51819"/>
    </source>
</evidence>
<gene>
    <name evidence="3" type="ORF">TRL7639_00111</name>
</gene>
<evidence type="ECO:0000313" key="4">
    <source>
        <dbReference type="Proteomes" id="UP000193077"/>
    </source>
</evidence>
<dbReference type="PROSITE" id="PS51819">
    <property type="entry name" value="VOC"/>
    <property type="match status" value="1"/>
</dbReference>
<dbReference type="PANTHER" id="PTHR43048:SF3">
    <property type="entry name" value="METHYLMALONYL-COA EPIMERASE, MITOCHONDRIAL"/>
    <property type="match status" value="1"/>
</dbReference>
<dbReference type="InterPro" id="IPR037523">
    <property type="entry name" value="VOC_core"/>
</dbReference>
<keyword evidence="4" id="KW-1185">Reference proteome</keyword>
<evidence type="ECO:0000313" key="3">
    <source>
        <dbReference type="EMBL" id="SLN12225.1"/>
    </source>
</evidence>
<dbReference type="EMBL" id="FWFO01000001">
    <property type="protein sequence ID" value="SLN12225.1"/>
    <property type="molecule type" value="Genomic_DNA"/>
</dbReference>
<dbReference type="InterPro" id="IPR029068">
    <property type="entry name" value="Glyas_Bleomycin-R_OHBP_Dase"/>
</dbReference>
<proteinExistence type="predicted"/>
<dbReference type="InterPro" id="IPR051785">
    <property type="entry name" value="MMCE/EMCE_epimerase"/>
</dbReference>
<name>A0A1Y5R9G2_9RHOB</name>
<dbReference type="AlphaFoldDB" id="A0A1Y5R9G2"/>
<protein>
    <submittedName>
        <fullName evidence="3">Glyoxalase-like domain protein</fullName>
    </submittedName>
</protein>
<accession>A0A1Y5R9G2</accession>